<comment type="similarity">
    <text evidence="2">Belongs to the sulfatase family.</text>
</comment>
<protein>
    <submittedName>
        <fullName evidence="9">Sulfatase</fullName>
    </submittedName>
</protein>
<evidence type="ECO:0000259" key="8">
    <source>
        <dbReference type="Pfam" id="PF00884"/>
    </source>
</evidence>
<dbReference type="GO" id="GO:0004065">
    <property type="term" value="F:arylsulfatase activity"/>
    <property type="evidence" value="ECO:0007669"/>
    <property type="project" value="TreeGrafter"/>
</dbReference>
<evidence type="ECO:0000313" key="10">
    <source>
        <dbReference type="Proteomes" id="UP000617628"/>
    </source>
</evidence>
<dbReference type="EMBL" id="JAENIL010000004">
    <property type="protein sequence ID" value="MBK1875789.1"/>
    <property type="molecule type" value="Genomic_DNA"/>
</dbReference>
<accession>A0A934RVA1</accession>
<feature type="signal peptide" evidence="7">
    <location>
        <begin position="1"/>
        <end position="20"/>
    </location>
</feature>
<keyword evidence="10" id="KW-1185">Reference proteome</keyword>
<comment type="caution">
    <text evidence="9">The sequence shown here is derived from an EMBL/GenBank/DDBJ whole genome shotgun (WGS) entry which is preliminary data.</text>
</comment>
<keyword evidence="3" id="KW-0479">Metal-binding</keyword>
<comment type="cofactor">
    <cofactor evidence="1">
        <name>Ca(2+)</name>
        <dbReference type="ChEBI" id="CHEBI:29108"/>
    </cofactor>
</comment>
<evidence type="ECO:0000256" key="3">
    <source>
        <dbReference type="ARBA" id="ARBA00022723"/>
    </source>
</evidence>
<dbReference type="InterPro" id="IPR017850">
    <property type="entry name" value="Alkaline_phosphatase_core_sf"/>
</dbReference>
<organism evidence="9 10">
    <name type="scientific">Pelagicoccus mobilis</name>
    <dbReference type="NCBI Taxonomy" id="415221"/>
    <lineage>
        <taxon>Bacteria</taxon>
        <taxon>Pseudomonadati</taxon>
        <taxon>Verrucomicrobiota</taxon>
        <taxon>Opitutia</taxon>
        <taxon>Puniceicoccales</taxon>
        <taxon>Pelagicoccaceae</taxon>
        <taxon>Pelagicoccus</taxon>
    </lineage>
</organism>
<dbReference type="GO" id="GO:0046872">
    <property type="term" value="F:metal ion binding"/>
    <property type="evidence" value="ECO:0007669"/>
    <property type="project" value="UniProtKB-KW"/>
</dbReference>
<evidence type="ECO:0000256" key="6">
    <source>
        <dbReference type="ARBA" id="ARBA00022837"/>
    </source>
</evidence>
<dbReference type="PANTHER" id="PTHR42693:SF42">
    <property type="entry name" value="ARYLSULFATASE G"/>
    <property type="match status" value="1"/>
</dbReference>
<dbReference type="RefSeq" id="WP_200354006.1">
    <property type="nucleotide sequence ID" value="NZ_JAENIL010000004.1"/>
</dbReference>
<dbReference type="PROSITE" id="PS00523">
    <property type="entry name" value="SULFATASE_1"/>
    <property type="match status" value="1"/>
</dbReference>
<reference evidence="9" key="1">
    <citation type="submission" date="2021-01" db="EMBL/GenBank/DDBJ databases">
        <title>Modified the classification status of verrucomicrobia.</title>
        <authorList>
            <person name="Feng X."/>
        </authorList>
    </citation>
    <scope>NUCLEOTIDE SEQUENCE</scope>
    <source>
        <strain evidence="9">KCTC 13126</strain>
    </source>
</reference>
<keyword evidence="6" id="KW-0106">Calcium</keyword>
<dbReference type="AlphaFoldDB" id="A0A934RVA1"/>
<dbReference type="CDD" id="cd16144">
    <property type="entry name" value="ARS_like"/>
    <property type="match status" value="1"/>
</dbReference>
<dbReference type="InterPro" id="IPR024607">
    <property type="entry name" value="Sulfatase_CS"/>
</dbReference>
<sequence length="463" mass="52130">MKKVIGLALAFVLSSTLAVAKTQPNIVLFFVDDLGWNSLGYRNSEFETPNIDQLAKDGIDFQQAYVASPTCSPSRSTLLTGKHPARLKMVRHVRTDTKKGVKLIHDDMGRPSHHIIPGDPAQFPSKNWVDLENVSYAEALKEHGYYNVFLGKWHIGEEGFYPVDQGFDRQIGTTDQGAPSSYYPDYFKTSDELADSEDQYLTDRLTDEAIGVIEGYDKGQPFMISMWYYNVHSPNQGRKDLVERYKKKGMTDHPQGKGLAGKIYDYAAQVTAVDESVGRVRAALEEKGIADNTVIIFTSDQGSLFEFPPYRGSKRVDTLCEGGARVPFIINWPGVTKSGPNESVVQTTDIFPTLVEMAGGNPKKYEDLDGVSLVKTFKRNKTLKRGEPIYGYRAYQDLYASVREGDWKLLAYRSGALELYNVEKDREEQNEVAKQHPEKVQELVMKLAAWEREVEVDQYSGVQ</sequence>
<dbReference type="Gene3D" id="3.30.1120.10">
    <property type="match status" value="1"/>
</dbReference>
<evidence type="ECO:0000256" key="1">
    <source>
        <dbReference type="ARBA" id="ARBA00001913"/>
    </source>
</evidence>
<dbReference type="InterPro" id="IPR000917">
    <property type="entry name" value="Sulfatase_N"/>
</dbReference>
<gene>
    <name evidence="9" type="ORF">JIN87_02855</name>
</gene>
<dbReference type="InterPro" id="IPR050738">
    <property type="entry name" value="Sulfatase"/>
</dbReference>
<feature type="chain" id="PRO_5037366224" evidence="7">
    <location>
        <begin position="21"/>
        <end position="463"/>
    </location>
</feature>
<dbReference type="Gene3D" id="3.40.720.10">
    <property type="entry name" value="Alkaline Phosphatase, subunit A"/>
    <property type="match status" value="1"/>
</dbReference>
<evidence type="ECO:0000256" key="7">
    <source>
        <dbReference type="SAM" id="SignalP"/>
    </source>
</evidence>
<proteinExistence type="inferred from homology"/>
<dbReference type="Pfam" id="PF00884">
    <property type="entry name" value="Sulfatase"/>
    <property type="match status" value="1"/>
</dbReference>
<dbReference type="PANTHER" id="PTHR42693">
    <property type="entry name" value="ARYLSULFATASE FAMILY MEMBER"/>
    <property type="match status" value="1"/>
</dbReference>
<evidence type="ECO:0000256" key="4">
    <source>
        <dbReference type="ARBA" id="ARBA00022729"/>
    </source>
</evidence>
<feature type="domain" description="Sulfatase N-terminal" evidence="8">
    <location>
        <begin position="24"/>
        <end position="359"/>
    </location>
</feature>
<keyword evidence="4 7" id="KW-0732">Signal</keyword>
<dbReference type="SUPFAM" id="SSF53649">
    <property type="entry name" value="Alkaline phosphatase-like"/>
    <property type="match status" value="1"/>
</dbReference>
<evidence type="ECO:0000256" key="5">
    <source>
        <dbReference type="ARBA" id="ARBA00022801"/>
    </source>
</evidence>
<dbReference type="Proteomes" id="UP000617628">
    <property type="component" value="Unassembled WGS sequence"/>
</dbReference>
<evidence type="ECO:0000313" key="9">
    <source>
        <dbReference type="EMBL" id="MBK1875789.1"/>
    </source>
</evidence>
<name>A0A934RVA1_9BACT</name>
<keyword evidence="5" id="KW-0378">Hydrolase</keyword>
<evidence type="ECO:0000256" key="2">
    <source>
        <dbReference type="ARBA" id="ARBA00008779"/>
    </source>
</evidence>